<evidence type="ECO:0000256" key="6">
    <source>
        <dbReference type="ARBA" id="ARBA00023004"/>
    </source>
</evidence>
<keyword evidence="12" id="KW-1185">Reference proteome</keyword>
<evidence type="ECO:0000256" key="1">
    <source>
        <dbReference type="ARBA" id="ARBA00004273"/>
    </source>
</evidence>
<dbReference type="GO" id="GO:0005743">
    <property type="term" value="C:mitochondrial inner membrane"/>
    <property type="evidence" value="ECO:0007669"/>
    <property type="project" value="UniProtKB-SubCell"/>
</dbReference>
<keyword evidence="7 10" id="KW-0496">Mitochondrion</keyword>
<dbReference type="PANTHER" id="PTHR12743:SF0">
    <property type="entry name" value="HOLOCYTOCHROME C-TYPE SYNTHASE"/>
    <property type="match status" value="1"/>
</dbReference>
<keyword evidence="9 10" id="KW-0456">Lyase</keyword>
<keyword evidence="6 10" id="KW-0408">Iron</keyword>
<evidence type="ECO:0000256" key="5">
    <source>
        <dbReference type="ARBA" id="ARBA00022792"/>
    </source>
</evidence>
<gene>
    <name evidence="11" type="ORF">B9Z19DRAFT_1170311</name>
</gene>
<evidence type="ECO:0000256" key="9">
    <source>
        <dbReference type="ARBA" id="ARBA00023239"/>
    </source>
</evidence>
<protein>
    <recommendedName>
        <fullName evidence="10">Holocytochrome c-type synthase</fullName>
        <ecNumber evidence="10">4.4.1.17</ecNumber>
    </recommendedName>
</protein>
<dbReference type="PANTHER" id="PTHR12743">
    <property type="entry name" value="CYTOCHROME C1 HEME LYASE"/>
    <property type="match status" value="1"/>
</dbReference>
<dbReference type="Pfam" id="PF01265">
    <property type="entry name" value="Cyto_heme_lyase"/>
    <property type="match status" value="1"/>
</dbReference>
<comment type="caution">
    <text evidence="11">The sequence shown here is derived from an EMBL/GenBank/DDBJ whole genome shotgun (WGS) entry which is preliminary data.</text>
</comment>
<comment type="catalytic activity">
    <reaction evidence="10">
        <text>holo-[cytochrome c] = apo-[cytochrome c] + heme b</text>
        <dbReference type="Rhea" id="RHEA:22648"/>
        <dbReference type="Rhea" id="RHEA-COMP:10725"/>
        <dbReference type="Rhea" id="RHEA-COMP:10726"/>
        <dbReference type="ChEBI" id="CHEBI:29950"/>
        <dbReference type="ChEBI" id="CHEBI:60344"/>
        <dbReference type="ChEBI" id="CHEBI:83739"/>
        <dbReference type="EC" id="4.4.1.17"/>
    </reaction>
</comment>
<dbReference type="STRING" id="42251.A0A2T6ZZ42"/>
<evidence type="ECO:0000256" key="3">
    <source>
        <dbReference type="ARBA" id="ARBA00022617"/>
    </source>
</evidence>
<evidence type="ECO:0000313" key="11">
    <source>
        <dbReference type="EMBL" id="PUU80746.1"/>
    </source>
</evidence>
<dbReference type="GO" id="GO:0004408">
    <property type="term" value="F:holocytochrome-c synthase activity"/>
    <property type="evidence" value="ECO:0007669"/>
    <property type="project" value="UniProtKB-EC"/>
</dbReference>
<reference evidence="11 12" key="1">
    <citation type="submission" date="2017-04" db="EMBL/GenBank/DDBJ databases">
        <title>Draft genome sequence of Tuber borchii Vittad., a whitish edible truffle.</title>
        <authorList>
            <consortium name="DOE Joint Genome Institute"/>
            <person name="Murat C."/>
            <person name="Kuo A."/>
            <person name="Barry K.W."/>
            <person name="Clum A."/>
            <person name="Dockter R.B."/>
            <person name="Fauchery L."/>
            <person name="Iotti M."/>
            <person name="Kohler A."/>
            <person name="Labutti K."/>
            <person name="Lindquist E.A."/>
            <person name="Lipzen A."/>
            <person name="Ohm R.A."/>
            <person name="Wang M."/>
            <person name="Grigoriev I.V."/>
            <person name="Zambonelli A."/>
            <person name="Martin F.M."/>
        </authorList>
    </citation>
    <scope>NUCLEOTIDE SEQUENCE [LARGE SCALE GENOMIC DNA]</scope>
    <source>
        <strain evidence="11 12">Tbo3840</strain>
    </source>
</reference>
<evidence type="ECO:0000313" key="12">
    <source>
        <dbReference type="Proteomes" id="UP000244722"/>
    </source>
</evidence>
<dbReference type="Proteomes" id="UP000244722">
    <property type="component" value="Unassembled WGS sequence"/>
</dbReference>
<keyword evidence="4 10" id="KW-0479">Metal-binding</keyword>
<sequence>MEASNPEDDPRYQISRSGNWIYPSGELFFNGMKSNNWGLRAEDLHAIIPIHTAVKERAWKEIKQSETDRGFDKCGGPKLGSFSWPKTYTESL</sequence>
<name>A0A2T6ZZ42_TUBBO</name>
<comment type="subcellular location">
    <subcellularLocation>
        <location evidence="1 10">Mitochondrion inner membrane</location>
    </subcellularLocation>
</comment>
<comment type="similarity">
    <text evidence="2 10">Belongs to the cytochrome c-type heme lyase family.</text>
</comment>
<dbReference type="GO" id="GO:0046872">
    <property type="term" value="F:metal ion binding"/>
    <property type="evidence" value="ECO:0007669"/>
    <property type="project" value="UniProtKB-KW"/>
</dbReference>
<dbReference type="AlphaFoldDB" id="A0A2T6ZZ42"/>
<comment type="function">
    <text evidence="10">Lyase that catalyzes the covalent linking of the heme group to the cytochrome C apoprotein to produce the mature functional cytochrome.</text>
</comment>
<keyword evidence="5 10" id="KW-0999">Mitochondrion inner membrane</keyword>
<evidence type="ECO:0000256" key="8">
    <source>
        <dbReference type="ARBA" id="ARBA00023136"/>
    </source>
</evidence>
<evidence type="ECO:0000256" key="2">
    <source>
        <dbReference type="ARBA" id="ARBA00007255"/>
    </source>
</evidence>
<keyword evidence="8 10" id="KW-0472">Membrane</keyword>
<dbReference type="EMBL" id="NESQ01000058">
    <property type="protein sequence ID" value="PUU80746.1"/>
    <property type="molecule type" value="Genomic_DNA"/>
</dbReference>
<dbReference type="InterPro" id="IPR000511">
    <property type="entry name" value="Holocyt_c/c1_synthase"/>
</dbReference>
<keyword evidence="3 10" id="KW-0349">Heme</keyword>
<evidence type="ECO:0000256" key="10">
    <source>
        <dbReference type="RuleBase" id="RU363130"/>
    </source>
</evidence>
<evidence type="ECO:0000256" key="4">
    <source>
        <dbReference type="ARBA" id="ARBA00022723"/>
    </source>
</evidence>
<accession>A0A2T6ZZ42</accession>
<organism evidence="11 12">
    <name type="scientific">Tuber borchii</name>
    <name type="common">White truffle</name>
    <dbReference type="NCBI Taxonomy" id="42251"/>
    <lineage>
        <taxon>Eukaryota</taxon>
        <taxon>Fungi</taxon>
        <taxon>Dikarya</taxon>
        <taxon>Ascomycota</taxon>
        <taxon>Pezizomycotina</taxon>
        <taxon>Pezizomycetes</taxon>
        <taxon>Pezizales</taxon>
        <taxon>Tuberaceae</taxon>
        <taxon>Tuber</taxon>
    </lineage>
</organism>
<dbReference type="EC" id="4.4.1.17" evidence="10"/>
<evidence type="ECO:0000256" key="7">
    <source>
        <dbReference type="ARBA" id="ARBA00023128"/>
    </source>
</evidence>
<dbReference type="OrthoDB" id="4243at2759"/>
<proteinExistence type="inferred from homology"/>